<dbReference type="SUPFAM" id="SSF48239">
    <property type="entry name" value="Terpenoid cyclases/Protein prenyltransferases"/>
    <property type="match status" value="2"/>
</dbReference>
<keyword evidence="1" id="KW-0677">Repeat</keyword>
<evidence type="ECO:0000259" key="5">
    <source>
        <dbReference type="Pfam" id="PF13249"/>
    </source>
</evidence>
<dbReference type="CDD" id="cd02892">
    <property type="entry name" value="SQCY_1"/>
    <property type="match status" value="1"/>
</dbReference>
<dbReference type="GO" id="GO:0016866">
    <property type="term" value="F:intramolecular transferase activity"/>
    <property type="evidence" value="ECO:0007669"/>
    <property type="project" value="InterPro"/>
</dbReference>
<reference evidence="6" key="1">
    <citation type="submission" date="2022-12" db="EMBL/GenBank/DDBJ databases">
        <authorList>
            <person name="Petersen C."/>
        </authorList>
    </citation>
    <scope>NUCLEOTIDE SEQUENCE</scope>
    <source>
        <strain evidence="6">IBT 35675</strain>
    </source>
</reference>
<organism evidence="6 7">
    <name type="scientific">Penicillium brevicompactum</name>
    <dbReference type="NCBI Taxonomy" id="5074"/>
    <lineage>
        <taxon>Eukaryota</taxon>
        <taxon>Fungi</taxon>
        <taxon>Dikarya</taxon>
        <taxon>Ascomycota</taxon>
        <taxon>Pezizomycotina</taxon>
        <taxon>Eurotiomycetes</taxon>
        <taxon>Eurotiomycetidae</taxon>
        <taxon>Eurotiales</taxon>
        <taxon>Aspergillaceae</taxon>
        <taxon>Penicillium</taxon>
    </lineage>
</organism>
<accession>A0A9W9RDI8</accession>
<name>A0A9W9RDI8_PENBR</name>
<evidence type="ECO:0000256" key="1">
    <source>
        <dbReference type="ARBA" id="ARBA00022737"/>
    </source>
</evidence>
<dbReference type="InterPro" id="IPR008930">
    <property type="entry name" value="Terpenoid_cyclase/PrenylTrfase"/>
</dbReference>
<protein>
    <recommendedName>
        <fullName evidence="3">Terpene cyclase/mutase family member</fullName>
        <ecNumber evidence="3">5.4.99.-</ecNumber>
    </recommendedName>
</protein>
<dbReference type="NCBIfam" id="TIGR01787">
    <property type="entry name" value="squalene_cyclas"/>
    <property type="match status" value="1"/>
</dbReference>
<evidence type="ECO:0000313" key="6">
    <source>
        <dbReference type="EMBL" id="KAJ5358186.1"/>
    </source>
</evidence>
<dbReference type="GO" id="GO:0005811">
    <property type="term" value="C:lipid droplet"/>
    <property type="evidence" value="ECO:0007669"/>
    <property type="project" value="InterPro"/>
</dbReference>
<dbReference type="GO" id="GO:0016104">
    <property type="term" value="P:triterpenoid biosynthetic process"/>
    <property type="evidence" value="ECO:0007669"/>
    <property type="project" value="InterPro"/>
</dbReference>
<evidence type="ECO:0000313" key="7">
    <source>
        <dbReference type="Proteomes" id="UP001148299"/>
    </source>
</evidence>
<dbReference type="Pfam" id="PF13249">
    <property type="entry name" value="SQHop_cyclase_N"/>
    <property type="match status" value="1"/>
</dbReference>
<dbReference type="Proteomes" id="UP001148299">
    <property type="component" value="Unassembled WGS sequence"/>
</dbReference>
<evidence type="ECO:0000259" key="4">
    <source>
        <dbReference type="Pfam" id="PF13243"/>
    </source>
</evidence>
<reference evidence="6" key="2">
    <citation type="journal article" date="2023" name="IMA Fungus">
        <title>Comparative genomic study of the Penicillium genus elucidates a diverse pangenome and 15 lateral gene transfer events.</title>
        <authorList>
            <person name="Petersen C."/>
            <person name="Sorensen T."/>
            <person name="Nielsen M.R."/>
            <person name="Sondergaard T.E."/>
            <person name="Sorensen J.L."/>
            <person name="Fitzpatrick D.A."/>
            <person name="Frisvad J.C."/>
            <person name="Nielsen K.L."/>
        </authorList>
    </citation>
    <scope>NUCLEOTIDE SEQUENCE</scope>
    <source>
        <strain evidence="6">IBT 35675</strain>
    </source>
</reference>
<dbReference type="SFLD" id="SFLDG01016">
    <property type="entry name" value="Prenyltransferase_Like_2"/>
    <property type="match status" value="1"/>
</dbReference>
<comment type="similarity">
    <text evidence="3">Belongs to the terpene cyclase/mutase family.</text>
</comment>
<gene>
    <name evidence="6" type="ORF">N7541_005344</name>
</gene>
<dbReference type="InterPro" id="IPR032697">
    <property type="entry name" value="SQ_cyclase_N"/>
</dbReference>
<dbReference type="InterPro" id="IPR032696">
    <property type="entry name" value="SQ_cyclase_C"/>
</dbReference>
<dbReference type="NCBIfam" id="TIGR01507">
    <property type="entry name" value="hopene_cyclase"/>
    <property type="match status" value="1"/>
</dbReference>
<dbReference type="InterPro" id="IPR006400">
    <property type="entry name" value="Hopene-cyclase"/>
</dbReference>
<dbReference type="EMBL" id="JAPZBR010000003">
    <property type="protein sequence ID" value="KAJ5358186.1"/>
    <property type="molecule type" value="Genomic_DNA"/>
</dbReference>
<evidence type="ECO:0000256" key="3">
    <source>
        <dbReference type="RuleBase" id="RU362003"/>
    </source>
</evidence>
<dbReference type="EC" id="5.4.99.-" evidence="3"/>
<dbReference type="InterPro" id="IPR018333">
    <property type="entry name" value="Squalene_cyclase"/>
</dbReference>
<dbReference type="PANTHER" id="PTHR11764:SF82">
    <property type="entry name" value="TERPENE CYCLASE_MUTASE FAMILY MEMBER"/>
    <property type="match status" value="1"/>
</dbReference>
<keyword evidence="7" id="KW-1185">Reference proteome</keyword>
<keyword evidence="2 3" id="KW-0413">Isomerase</keyword>
<proteinExistence type="inferred from homology"/>
<feature type="domain" description="Squalene cyclase C-terminal" evidence="4">
    <location>
        <begin position="351"/>
        <end position="692"/>
    </location>
</feature>
<comment type="caution">
    <text evidence="6">The sequence shown here is derived from an EMBL/GenBank/DDBJ whole genome shotgun (WGS) entry which is preliminary data.</text>
</comment>
<dbReference type="AlphaFoldDB" id="A0A9W9RDI8"/>
<dbReference type="PANTHER" id="PTHR11764">
    <property type="entry name" value="TERPENE CYCLASE/MUTASE FAMILY MEMBER"/>
    <property type="match status" value="1"/>
</dbReference>
<sequence length="711" mass="79805">MSVQTATATDSQSAINTHTLTIHSDDPDDQSQQHLVQKTEHALHLAVRYSFNTRHEDGHWCGELKSNATITAEYVMLRQALGLDLSLDKKELIAWFFSDQNENGSWAIAPEYPGDISVTTEAYFALKLLGVDPDQMLMRKARQFILSVGGVAKVRIFTRIYLATFGLFPWKAVPELPAELILMPSMMPINIYRLSSWARSTIVPLLIVAHHRPIYALPNGKSETNDFLDELWKSPKPADKMVPYSLSIRELFQTDTVALTFTAVDAALCWVGGLRRSPTRGYARRKCIEWILEHQEEEGDWAGIFPPMHLGILALRLEGFALDENAIVRGLEAIERFSWNDKKGKRIQACLSPVWDTILTTIGLCDAGHNTDLSSALNWIKDHQLLGPEGDWRVYQPSLPPGGFSFEYFNKWYPDVDDTAAAILAMVKQDPRSRCSFPVLRAVEWTLGMQNHDGGWGAFDNNNDSLFLNKIPFSDMDSLCDPSSADVTGRILEAFGLVMQMSIAGHSHKVPDDLVNRMSTACDRALDYLAYQQEPNGVWYGRWGSNYIYGTSNVLCGLAYFATKHTGITEINESVKSSMDDAIRWLKVNQNRDGGWGETLMSYQDAKFGGNGPSTASQTAWALMGLLSYLPVTDKSVYAGVQFLLRTQSRLDNDNGATWLETQYTGTGFPNHFYLGYSLYPHYFPMMALGRFVQLERQQASRLVSMGNKCT</sequence>
<evidence type="ECO:0000256" key="2">
    <source>
        <dbReference type="ARBA" id="ARBA00023235"/>
    </source>
</evidence>
<dbReference type="Gene3D" id="1.50.10.20">
    <property type="match status" value="2"/>
</dbReference>
<dbReference type="Pfam" id="PF13243">
    <property type="entry name" value="SQHop_cyclase_C"/>
    <property type="match status" value="1"/>
</dbReference>
<feature type="domain" description="Squalene cyclase N-terminal" evidence="5">
    <location>
        <begin position="46"/>
        <end position="342"/>
    </location>
</feature>